<dbReference type="EMBL" id="LRGB01007609">
    <property type="protein sequence ID" value="KZS01098.1"/>
    <property type="molecule type" value="Genomic_DNA"/>
</dbReference>
<organism evidence="1 2">
    <name type="scientific">Daphnia magna</name>
    <dbReference type="NCBI Taxonomy" id="35525"/>
    <lineage>
        <taxon>Eukaryota</taxon>
        <taxon>Metazoa</taxon>
        <taxon>Ecdysozoa</taxon>
        <taxon>Arthropoda</taxon>
        <taxon>Crustacea</taxon>
        <taxon>Branchiopoda</taxon>
        <taxon>Diplostraca</taxon>
        <taxon>Cladocera</taxon>
        <taxon>Anomopoda</taxon>
        <taxon>Daphniidae</taxon>
        <taxon>Daphnia</taxon>
    </lineage>
</organism>
<keyword evidence="2" id="KW-1185">Reference proteome</keyword>
<accession>A0A164IBQ5</accession>
<sequence length="102" mass="11676">MMTLVVVVQDKMEHGLERHHSENGSVQGCPYYHHKKIRSVLAFPTCFHTGTPAGTYSLKVVVYAMLTSYLQFEIHQALPTVLIQHIQLKIPYIYLFGCWGKV</sequence>
<dbReference type="Proteomes" id="UP000076858">
    <property type="component" value="Unassembled WGS sequence"/>
</dbReference>
<dbReference type="AlphaFoldDB" id="A0A164IBQ5"/>
<evidence type="ECO:0000313" key="1">
    <source>
        <dbReference type="EMBL" id="KZS01098.1"/>
    </source>
</evidence>
<protein>
    <submittedName>
        <fullName evidence="1">Uncharacterized protein</fullName>
    </submittedName>
</protein>
<name>A0A164IBQ5_9CRUS</name>
<reference evidence="1 2" key="1">
    <citation type="submission" date="2016-03" db="EMBL/GenBank/DDBJ databases">
        <title>EvidentialGene: Evidence-directed Construction of Genes on Genomes.</title>
        <authorList>
            <person name="Gilbert D.G."/>
            <person name="Choi J.-H."/>
            <person name="Mockaitis K."/>
            <person name="Colbourne J."/>
            <person name="Pfrender M."/>
        </authorList>
    </citation>
    <scope>NUCLEOTIDE SEQUENCE [LARGE SCALE GENOMIC DNA]</scope>
    <source>
        <strain evidence="1 2">Xinb3</strain>
        <tissue evidence="1">Complete organism</tissue>
    </source>
</reference>
<proteinExistence type="predicted"/>
<comment type="caution">
    <text evidence="1">The sequence shown here is derived from an EMBL/GenBank/DDBJ whole genome shotgun (WGS) entry which is preliminary data.</text>
</comment>
<evidence type="ECO:0000313" key="2">
    <source>
        <dbReference type="Proteomes" id="UP000076858"/>
    </source>
</evidence>
<gene>
    <name evidence="1" type="ORF">APZ42_002339</name>
</gene>